<organism evidence="4 5">
    <name type="scientific">Edaphochlamys debaryana</name>
    <dbReference type="NCBI Taxonomy" id="47281"/>
    <lineage>
        <taxon>Eukaryota</taxon>
        <taxon>Viridiplantae</taxon>
        <taxon>Chlorophyta</taxon>
        <taxon>core chlorophytes</taxon>
        <taxon>Chlorophyceae</taxon>
        <taxon>CS clade</taxon>
        <taxon>Chlamydomonadales</taxon>
        <taxon>Chlamydomonadales incertae sedis</taxon>
        <taxon>Edaphochlamys</taxon>
    </lineage>
</organism>
<keyword evidence="2" id="KW-0472">Membrane</keyword>
<feature type="transmembrane region" description="Helical" evidence="2">
    <location>
        <begin position="793"/>
        <end position="816"/>
    </location>
</feature>
<evidence type="ECO:0000313" key="5">
    <source>
        <dbReference type="Proteomes" id="UP000612055"/>
    </source>
</evidence>
<dbReference type="EMBL" id="JAEHOE010000135">
    <property type="protein sequence ID" value="KAG2485106.1"/>
    <property type="molecule type" value="Genomic_DNA"/>
</dbReference>
<keyword evidence="2" id="KW-0812">Transmembrane</keyword>
<feature type="chain" id="PRO_5032910301" evidence="3">
    <location>
        <begin position="24"/>
        <end position="1130"/>
    </location>
</feature>
<evidence type="ECO:0000256" key="2">
    <source>
        <dbReference type="SAM" id="Phobius"/>
    </source>
</evidence>
<name>A0A835XMU6_9CHLO</name>
<feature type="transmembrane region" description="Helical" evidence="2">
    <location>
        <begin position="982"/>
        <end position="1002"/>
    </location>
</feature>
<dbReference type="Proteomes" id="UP000612055">
    <property type="component" value="Unassembled WGS sequence"/>
</dbReference>
<keyword evidence="1" id="KW-0175">Coiled coil</keyword>
<proteinExistence type="predicted"/>
<feature type="transmembrane region" description="Helical" evidence="2">
    <location>
        <begin position="217"/>
        <end position="237"/>
    </location>
</feature>
<gene>
    <name evidence="4" type="ORF">HYH03_016096</name>
</gene>
<evidence type="ECO:0000313" key="4">
    <source>
        <dbReference type="EMBL" id="KAG2485106.1"/>
    </source>
</evidence>
<feature type="signal peptide" evidence="3">
    <location>
        <begin position="1"/>
        <end position="23"/>
    </location>
</feature>
<dbReference type="OrthoDB" id="535506at2759"/>
<dbReference type="PROSITE" id="PS51257">
    <property type="entry name" value="PROKAR_LIPOPROTEIN"/>
    <property type="match status" value="1"/>
</dbReference>
<keyword evidence="2" id="KW-1133">Transmembrane helix</keyword>
<evidence type="ECO:0000256" key="3">
    <source>
        <dbReference type="SAM" id="SignalP"/>
    </source>
</evidence>
<dbReference type="AlphaFoldDB" id="A0A835XMU6"/>
<feature type="transmembrane region" description="Helical" evidence="2">
    <location>
        <begin position="119"/>
        <end position="140"/>
    </location>
</feature>
<sequence>MARAATHLAVALLLASLAQTAWAACTPIQIGAQNATFFRNNTASIRNAKAADVGVWINLEQELQQCLRVYPPPNIASTDVCPDSFWQSWSLLHPAPEYHPYTWTNEEWQDYLRDYPLKVASFSIVWFILAIIGLAAVLIWRLVQWCVGCSASGCGGRCQSRACARCCGVGSETTSFLGDTKHGFYLKARGEGTGEGGRGGGASNEARDTKHGFYLKFWILILIAGSISMVIWGMLALDAQLLNLFWNTVKDILQQGNDLSSSLEGIKLNINTSVMGNVTQLRQVAVTLFSSEAVDEFVQKGVGFVISNRTEVEALLANTTALTAGLNATLTGAALLLAEGGSRRLLKASPNSNVSASAASASATALLDRLDERMGALRLLPATAPAVLAALQDLNASLSAVAGSGPSDPTAPSQEAVRALAAALGAPALAPAALQGAVQALQDLEAVRSGALQAAVDAARLVASGAGSGQTLTAWLASNIPRISSALSGGALTALQRVVGGLVTSTGASNSSLLYQAAQLVDEMEQYLALQTNGSTSGSGSGSGHHRRRARELQAADFNLSAFLGSLLSTSDVLQLLGDTADTYMGTVANVSTTAASGPATDTAITGLNSTLAAVLVLQPAVTSYENGTTSDVSTFRKAVYGGTAAVSAAIPAVNATAADAAALAALAASVNASVALVPYINTTYLGNVYDNLAQMNVSISSYASGVSNYLQLGYSAFKNETLQQISARVAEASAEVVNSINDAADTVSGAATDATGALNQTIAKLNDDILATGQNFVDDWEDDSQQVTNVAYGIWMGVWGLAALLLLILAAAVLLNWPAGFVATMLGLLALCAVSMGLSSAFAFGIGVLDDACNGLESATLAELVDDNSKWQIYPVASYFLYNFPTEDQAIFAATNVDPQFVRQLLGRMNDSLTELKNTTVLDGSVASLASALQALAASTLDSFNMALAEVSYSQINPLYVSAKSLACCDAGDFAVRQWCAMTAAASLAFGACMFAAYLLARMDLLPRDACCSCCGCALRRPPRKADPEAAALDKTADAANAKLREQRDEMEAAAAAAAAAKSMAKKHGIAPTAAAAAQPAGPAVAEAEVLPTGFMTAAGGAAAAAAISGGGAAGGAYAAPSGPTMTKA</sequence>
<protein>
    <submittedName>
        <fullName evidence="4">Uncharacterized protein</fullName>
    </submittedName>
</protein>
<reference evidence="4" key="1">
    <citation type="journal article" date="2020" name="bioRxiv">
        <title>Comparative genomics of Chlamydomonas.</title>
        <authorList>
            <person name="Craig R.J."/>
            <person name="Hasan A.R."/>
            <person name="Ness R.W."/>
            <person name="Keightley P.D."/>
        </authorList>
    </citation>
    <scope>NUCLEOTIDE SEQUENCE</scope>
    <source>
        <strain evidence="4">CCAP 11/70</strain>
    </source>
</reference>
<keyword evidence="5" id="KW-1185">Reference proteome</keyword>
<feature type="transmembrane region" description="Helical" evidence="2">
    <location>
        <begin position="828"/>
        <end position="850"/>
    </location>
</feature>
<keyword evidence="3" id="KW-0732">Signal</keyword>
<feature type="coiled-coil region" evidence="1">
    <location>
        <begin position="1031"/>
        <end position="1065"/>
    </location>
</feature>
<comment type="caution">
    <text evidence="4">The sequence shown here is derived from an EMBL/GenBank/DDBJ whole genome shotgun (WGS) entry which is preliminary data.</text>
</comment>
<accession>A0A835XMU6</accession>
<evidence type="ECO:0000256" key="1">
    <source>
        <dbReference type="SAM" id="Coils"/>
    </source>
</evidence>